<evidence type="ECO:0000313" key="2">
    <source>
        <dbReference type="Proteomes" id="UP000245626"/>
    </source>
</evidence>
<dbReference type="Proteomes" id="UP000245626">
    <property type="component" value="Unassembled WGS sequence"/>
</dbReference>
<evidence type="ECO:0000313" key="1">
    <source>
        <dbReference type="EMBL" id="PWN51970.1"/>
    </source>
</evidence>
<keyword evidence="2" id="KW-1185">Reference proteome</keyword>
<reference evidence="1 2" key="1">
    <citation type="journal article" date="2018" name="Mol. Biol. Evol.">
        <title>Broad Genomic Sampling Reveals a Smut Pathogenic Ancestry of the Fungal Clade Ustilaginomycotina.</title>
        <authorList>
            <person name="Kijpornyongpan T."/>
            <person name="Mondo S.J."/>
            <person name="Barry K."/>
            <person name="Sandor L."/>
            <person name="Lee J."/>
            <person name="Lipzen A."/>
            <person name="Pangilinan J."/>
            <person name="LaButti K."/>
            <person name="Hainaut M."/>
            <person name="Henrissat B."/>
            <person name="Grigoriev I.V."/>
            <person name="Spatafora J.W."/>
            <person name="Aime M.C."/>
        </authorList>
    </citation>
    <scope>NUCLEOTIDE SEQUENCE [LARGE SCALE GENOMIC DNA]</scope>
    <source>
        <strain evidence="1 2">SA 807</strain>
    </source>
</reference>
<sequence>MAAINATASAASTLSHHPFYFSPTPSVIPAISDKYLSLLLPIITYWSASLAYHALDVLQLPFTEKYRIHESKELTSKNRVTVTRVIVMVAIQQFIQTVLGLLVLEDDATGLKQTFADHAQNVADLAHVIRSFVSHLAPPSTAPSLIRLLDGTKDANRAAWWLYWWGIPVAQFWFAFFIMDAWQYFWHRAFHESRFLYRHFHSHHHRLYVPYAFGALYNHPVEGLVLDSAGAALSHFLSRMTVRQGIVFFTFSTFKTVSDHGGYAFPWYLDPLHLIFPNNAEYHDVHHQMRGLKYNYSQPFFVHFDSLFGTRISAEDFRALNKSGAKRSPGSRSKEEKSGPATASSSGTEEVGKQEVSLPAGAQARAVSAVKPSHAAQNPPSLRRSTRKAEVETDVTDKILGQRDLDAKLTCTIESYIAKAGATVA</sequence>
<organism evidence="1 2">
    <name type="scientific">Violaceomyces palustris</name>
    <dbReference type="NCBI Taxonomy" id="1673888"/>
    <lineage>
        <taxon>Eukaryota</taxon>
        <taxon>Fungi</taxon>
        <taxon>Dikarya</taxon>
        <taxon>Basidiomycota</taxon>
        <taxon>Ustilaginomycotina</taxon>
        <taxon>Ustilaginomycetes</taxon>
        <taxon>Violaceomycetales</taxon>
        <taxon>Violaceomycetaceae</taxon>
        <taxon>Violaceomyces</taxon>
    </lineage>
</organism>
<name>A0ACD0P1J8_9BASI</name>
<protein>
    <submittedName>
        <fullName evidence="1">Uncharacterized protein</fullName>
    </submittedName>
</protein>
<gene>
    <name evidence="1" type="ORF">IE53DRAFT_367611</name>
</gene>
<proteinExistence type="predicted"/>
<dbReference type="EMBL" id="KZ819805">
    <property type="protein sequence ID" value="PWN51970.1"/>
    <property type="molecule type" value="Genomic_DNA"/>
</dbReference>
<accession>A0ACD0P1J8</accession>